<feature type="region of interest" description="Disordered" evidence="1">
    <location>
        <begin position="1"/>
        <end position="25"/>
    </location>
</feature>
<organism evidence="2 3">
    <name type="scientific">Daphnia magna</name>
    <dbReference type="NCBI Taxonomy" id="35525"/>
    <lineage>
        <taxon>Eukaryota</taxon>
        <taxon>Metazoa</taxon>
        <taxon>Ecdysozoa</taxon>
        <taxon>Arthropoda</taxon>
        <taxon>Crustacea</taxon>
        <taxon>Branchiopoda</taxon>
        <taxon>Diplostraca</taxon>
        <taxon>Cladocera</taxon>
        <taxon>Anomopoda</taxon>
        <taxon>Daphniidae</taxon>
        <taxon>Daphnia</taxon>
    </lineage>
</organism>
<evidence type="ECO:0000313" key="3">
    <source>
        <dbReference type="Proteomes" id="UP001234178"/>
    </source>
</evidence>
<keyword evidence="3" id="KW-1185">Reference proteome</keyword>
<name>A0ABR0B2L7_9CRUS</name>
<protein>
    <submittedName>
        <fullName evidence="2">Uncharacterized protein</fullName>
    </submittedName>
</protein>
<dbReference type="EMBL" id="JAOYFB010000040">
    <property type="protein sequence ID" value="KAK4035931.1"/>
    <property type="molecule type" value="Genomic_DNA"/>
</dbReference>
<evidence type="ECO:0000313" key="2">
    <source>
        <dbReference type="EMBL" id="KAK4035931.1"/>
    </source>
</evidence>
<feature type="region of interest" description="Disordered" evidence="1">
    <location>
        <begin position="176"/>
        <end position="195"/>
    </location>
</feature>
<sequence length="195" mass="21638">MGHMPSRLPRAPSEGREGAPQQQQQQVRFNWKVGKWWSSRDTACETRRFGALPEIFIGDTAMGAPVEEMTEEAPKLVVQNGCWVHPDQESGRNSTTRFEWVWRRCTGGTIPSIAERTKIRVSTGKVLVSGSRTIGQMAITHLSDHKQWIEEGTVLGIIEPVTENQGGDTPVAVATEEAERKRAESTNLTAGLEKD</sequence>
<reference evidence="2 3" key="1">
    <citation type="journal article" date="2023" name="Nucleic Acids Res.">
        <title>The hologenome of Daphnia magna reveals possible DNA methylation and microbiome-mediated evolution of the host genome.</title>
        <authorList>
            <person name="Chaturvedi A."/>
            <person name="Li X."/>
            <person name="Dhandapani V."/>
            <person name="Marshall H."/>
            <person name="Kissane S."/>
            <person name="Cuenca-Cambronero M."/>
            <person name="Asole G."/>
            <person name="Calvet F."/>
            <person name="Ruiz-Romero M."/>
            <person name="Marangio P."/>
            <person name="Guigo R."/>
            <person name="Rago D."/>
            <person name="Mirbahai L."/>
            <person name="Eastwood N."/>
            <person name="Colbourne J.K."/>
            <person name="Zhou J."/>
            <person name="Mallon E."/>
            <person name="Orsini L."/>
        </authorList>
    </citation>
    <scope>NUCLEOTIDE SEQUENCE [LARGE SCALE GENOMIC DNA]</scope>
    <source>
        <strain evidence="2">LRV0_1</strain>
    </source>
</reference>
<comment type="caution">
    <text evidence="2">The sequence shown here is derived from an EMBL/GenBank/DDBJ whole genome shotgun (WGS) entry which is preliminary data.</text>
</comment>
<proteinExistence type="predicted"/>
<gene>
    <name evidence="2" type="ORF">OUZ56_028009</name>
</gene>
<evidence type="ECO:0000256" key="1">
    <source>
        <dbReference type="SAM" id="MobiDB-lite"/>
    </source>
</evidence>
<accession>A0ABR0B2L7</accession>
<dbReference type="Proteomes" id="UP001234178">
    <property type="component" value="Unassembled WGS sequence"/>
</dbReference>